<dbReference type="Gramene" id="Psat02G0191400-T1">
    <property type="protein sequence ID" value="KAI5435277.1"/>
    <property type="gene ID" value="KIW84_021914"/>
</dbReference>
<evidence type="ECO:0000256" key="1">
    <source>
        <dbReference type="SAM" id="MobiDB-lite"/>
    </source>
</evidence>
<gene>
    <name evidence="2" type="ORF">KIW84_021914</name>
</gene>
<evidence type="ECO:0000313" key="2">
    <source>
        <dbReference type="EMBL" id="KAI5435277.1"/>
    </source>
</evidence>
<dbReference type="PANTHER" id="PTHR32108:SF9">
    <property type="entry name" value="REVERSE TRANSCRIPTASE RNASE H-LIKE DOMAIN-CONTAINING PROTEIN"/>
    <property type="match status" value="1"/>
</dbReference>
<protein>
    <submittedName>
        <fullName evidence="2">Uncharacterized protein</fullName>
    </submittedName>
</protein>
<organism evidence="2 3">
    <name type="scientific">Pisum sativum</name>
    <name type="common">Garden pea</name>
    <name type="synonym">Lathyrus oleraceus</name>
    <dbReference type="NCBI Taxonomy" id="3888"/>
    <lineage>
        <taxon>Eukaryota</taxon>
        <taxon>Viridiplantae</taxon>
        <taxon>Streptophyta</taxon>
        <taxon>Embryophyta</taxon>
        <taxon>Tracheophyta</taxon>
        <taxon>Spermatophyta</taxon>
        <taxon>Magnoliopsida</taxon>
        <taxon>eudicotyledons</taxon>
        <taxon>Gunneridae</taxon>
        <taxon>Pentapetalae</taxon>
        <taxon>rosids</taxon>
        <taxon>fabids</taxon>
        <taxon>Fabales</taxon>
        <taxon>Fabaceae</taxon>
        <taxon>Papilionoideae</taxon>
        <taxon>50 kb inversion clade</taxon>
        <taxon>NPAAA clade</taxon>
        <taxon>Hologalegina</taxon>
        <taxon>IRL clade</taxon>
        <taxon>Fabeae</taxon>
        <taxon>Lathyrus</taxon>
    </lineage>
</organism>
<accession>A0A9D5B4M1</accession>
<dbReference type="AlphaFoldDB" id="A0A9D5B4M1"/>
<dbReference type="Proteomes" id="UP001058974">
    <property type="component" value="Chromosome 2"/>
</dbReference>
<reference evidence="2 3" key="1">
    <citation type="journal article" date="2022" name="Nat. Genet.">
        <title>Improved pea reference genome and pan-genome highlight genomic features and evolutionary characteristics.</title>
        <authorList>
            <person name="Yang T."/>
            <person name="Liu R."/>
            <person name="Luo Y."/>
            <person name="Hu S."/>
            <person name="Wang D."/>
            <person name="Wang C."/>
            <person name="Pandey M.K."/>
            <person name="Ge S."/>
            <person name="Xu Q."/>
            <person name="Li N."/>
            <person name="Li G."/>
            <person name="Huang Y."/>
            <person name="Saxena R.K."/>
            <person name="Ji Y."/>
            <person name="Li M."/>
            <person name="Yan X."/>
            <person name="He Y."/>
            <person name="Liu Y."/>
            <person name="Wang X."/>
            <person name="Xiang C."/>
            <person name="Varshney R.K."/>
            <person name="Ding H."/>
            <person name="Gao S."/>
            <person name="Zong X."/>
        </authorList>
    </citation>
    <scope>NUCLEOTIDE SEQUENCE [LARGE SCALE GENOMIC DNA]</scope>
    <source>
        <strain evidence="2 3">cv. Zhongwan 6</strain>
    </source>
</reference>
<dbReference type="EMBL" id="JAMSHJ010000002">
    <property type="protein sequence ID" value="KAI5435277.1"/>
    <property type="molecule type" value="Genomic_DNA"/>
</dbReference>
<name>A0A9D5B4M1_PEA</name>
<comment type="caution">
    <text evidence="2">The sequence shown here is derived from an EMBL/GenBank/DDBJ whole genome shotgun (WGS) entry which is preliminary data.</text>
</comment>
<keyword evidence="3" id="KW-1185">Reference proteome</keyword>
<feature type="compositionally biased region" description="Basic and acidic residues" evidence="1">
    <location>
        <begin position="23"/>
        <end position="50"/>
    </location>
</feature>
<feature type="region of interest" description="Disordered" evidence="1">
    <location>
        <begin position="23"/>
        <end position="89"/>
    </location>
</feature>
<feature type="compositionally biased region" description="Low complexity" evidence="1">
    <location>
        <begin position="65"/>
        <end position="89"/>
    </location>
</feature>
<evidence type="ECO:0000313" key="3">
    <source>
        <dbReference type="Proteomes" id="UP001058974"/>
    </source>
</evidence>
<sequence>MIVSAPSDFTEMVNMGMRLEEGVREGRLSRDEASSSKKYDSSFGKKKDNEANAVISGRQRRPQIRRIQQQQPQQLTNTYNNSNTNNNHHQQNFERKKLSFDSIPMSYTELYPSLVLKNLLQPRNPPQIPEPLPWWYKPELCCVFHQGAPGHDIENCYPLKYEVQKLMKNGMVSFED</sequence>
<dbReference type="PANTHER" id="PTHR32108">
    <property type="entry name" value="DNA-DIRECTED RNA POLYMERASE SUBUNIT ALPHA"/>
    <property type="match status" value="1"/>
</dbReference>
<proteinExistence type="predicted"/>